<proteinExistence type="predicted"/>
<gene>
    <name evidence="2" type="ORF">PLEPLA_LOCUS11440</name>
</gene>
<dbReference type="AlphaFoldDB" id="A0A9N7U2X7"/>
<dbReference type="EMBL" id="CADEAL010000662">
    <property type="protein sequence ID" value="CAB1423520.1"/>
    <property type="molecule type" value="Genomic_DNA"/>
</dbReference>
<feature type="region of interest" description="Disordered" evidence="1">
    <location>
        <begin position="85"/>
        <end position="107"/>
    </location>
</feature>
<accession>A0A9N7U2X7</accession>
<evidence type="ECO:0000313" key="3">
    <source>
        <dbReference type="Proteomes" id="UP001153269"/>
    </source>
</evidence>
<comment type="caution">
    <text evidence="2">The sequence shown here is derived from an EMBL/GenBank/DDBJ whole genome shotgun (WGS) entry which is preliminary data.</text>
</comment>
<protein>
    <submittedName>
        <fullName evidence="2">Uncharacterized protein</fullName>
    </submittedName>
</protein>
<name>A0A9N7U2X7_PLEPL</name>
<organism evidence="2 3">
    <name type="scientific">Pleuronectes platessa</name>
    <name type="common">European plaice</name>
    <dbReference type="NCBI Taxonomy" id="8262"/>
    <lineage>
        <taxon>Eukaryota</taxon>
        <taxon>Metazoa</taxon>
        <taxon>Chordata</taxon>
        <taxon>Craniata</taxon>
        <taxon>Vertebrata</taxon>
        <taxon>Euteleostomi</taxon>
        <taxon>Actinopterygii</taxon>
        <taxon>Neopterygii</taxon>
        <taxon>Teleostei</taxon>
        <taxon>Neoteleostei</taxon>
        <taxon>Acanthomorphata</taxon>
        <taxon>Carangaria</taxon>
        <taxon>Pleuronectiformes</taxon>
        <taxon>Pleuronectoidei</taxon>
        <taxon>Pleuronectidae</taxon>
        <taxon>Pleuronectes</taxon>
    </lineage>
</organism>
<evidence type="ECO:0000313" key="2">
    <source>
        <dbReference type="EMBL" id="CAB1423520.1"/>
    </source>
</evidence>
<sequence>MLCTASALSQTLRLGCGEQRSPPIICSNTGLCRPQCTGVTCSSAIGVTLIDSLCDISTNQRATDLLHGIVSEHIHCTSGARPSVLPLPSSSSTTTSSSSSSVPSPPMPRSVMLLLCRCDRTVDVGMNMGLSGAQDAGHGGVRAAGETCTRDAELKLKLPA</sequence>
<reference evidence="2" key="1">
    <citation type="submission" date="2020-03" db="EMBL/GenBank/DDBJ databases">
        <authorList>
            <person name="Weist P."/>
        </authorList>
    </citation>
    <scope>NUCLEOTIDE SEQUENCE</scope>
</reference>
<dbReference type="Proteomes" id="UP001153269">
    <property type="component" value="Unassembled WGS sequence"/>
</dbReference>
<feature type="compositionally biased region" description="Low complexity" evidence="1">
    <location>
        <begin position="85"/>
        <end position="102"/>
    </location>
</feature>
<keyword evidence="3" id="KW-1185">Reference proteome</keyword>
<evidence type="ECO:0000256" key="1">
    <source>
        <dbReference type="SAM" id="MobiDB-lite"/>
    </source>
</evidence>